<reference evidence="2 3" key="1">
    <citation type="journal article" date="2010" name="Stand. Genomic Sci.">
        <title>Complete genome sequence of Streptosporangium roseum type strain (NI 9100).</title>
        <authorList>
            <person name="Nolan M."/>
            <person name="Sikorski J."/>
            <person name="Jando M."/>
            <person name="Lucas S."/>
            <person name="Lapidus A."/>
            <person name="Glavina Del Rio T."/>
            <person name="Chen F."/>
            <person name="Tice H."/>
            <person name="Pitluck S."/>
            <person name="Cheng J.F."/>
            <person name="Chertkov O."/>
            <person name="Sims D."/>
            <person name="Meincke L."/>
            <person name="Brettin T."/>
            <person name="Han C."/>
            <person name="Detter J.C."/>
            <person name="Bruce D."/>
            <person name="Goodwin L."/>
            <person name="Land M."/>
            <person name="Hauser L."/>
            <person name="Chang Y.J."/>
            <person name="Jeffries C.D."/>
            <person name="Ivanova N."/>
            <person name="Mavromatis K."/>
            <person name="Mikhailova N."/>
            <person name="Chen A."/>
            <person name="Palaniappan K."/>
            <person name="Chain P."/>
            <person name="Rohde M."/>
            <person name="Goker M."/>
            <person name="Bristow J."/>
            <person name="Eisen J.A."/>
            <person name="Markowitz V."/>
            <person name="Hugenholtz P."/>
            <person name="Kyrpides N.C."/>
            <person name="Klenk H.P."/>
        </authorList>
    </citation>
    <scope>NUCLEOTIDE SEQUENCE [LARGE SCALE GENOMIC DNA]</scope>
    <source>
        <strain evidence="3">ATCC 12428 / DSM 43021 / JCM 3005 / NI 9100</strain>
    </source>
</reference>
<dbReference type="Gene3D" id="3.40.50.720">
    <property type="entry name" value="NAD(P)-binding Rossmann-like Domain"/>
    <property type="match status" value="1"/>
</dbReference>
<dbReference type="InterPro" id="IPR002347">
    <property type="entry name" value="SDR_fam"/>
</dbReference>
<dbReference type="InterPro" id="IPR052228">
    <property type="entry name" value="Sec_Metab_Biosynth_Oxidored"/>
</dbReference>
<dbReference type="HOGENOM" id="CLU_010194_44_5_11"/>
<dbReference type="InterPro" id="IPR036291">
    <property type="entry name" value="NAD(P)-bd_dom_sf"/>
</dbReference>
<evidence type="ECO:0000313" key="3">
    <source>
        <dbReference type="Proteomes" id="UP000002029"/>
    </source>
</evidence>
<accession>D2B4F1</accession>
<dbReference type="RefSeq" id="WP_012887383.1">
    <property type="nucleotide sequence ID" value="NC_013595.1"/>
</dbReference>
<dbReference type="KEGG" id="sro:Sros_0614"/>
<dbReference type="PANTHER" id="PTHR47534:SF3">
    <property type="entry name" value="ALCOHOL DEHYDROGENASE-LIKE C-TERMINAL DOMAIN-CONTAINING PROTEIN"/>
    <property type="match status" value="1"/>
</dbReference>
<keyword evidence="1" id="KW-0560">Oxidoreductase</keyword>
<dbReference type="AlphaFoldDB" id="D2B4F1"/>
<sequence>MSKIIVIAGATNGIGRGIALDRLRRGDVVVAVGSSAERGARLRADAEQAGAGDRLDFLRADLSSIAENDRVIDHVTARHPAIDALVLTANRQSAERRETAEGLEFTFALYYLSRYLLGYGLRGALEASPSPVILNVAGAGITAGAVMWDDLQLERRYGMLRAQLQGGRANDLLGVSFTEETGGTVRYVMYHPGFTDNGDFSHLPRPLSALVKLLARFAARSIDQVVPPLSGLLDTPPLQPLTAVDRGRTVPLTLRTFDPADARRLARLTEELLASRRTPR</sequence>
<proteinExistence type="predicted"/>
<dbReference type="Pfam" id="PF00106">
    <property type="entry name" value="adh_short"/>
    <property type="match status" value="1"/>
</dbReference>
<organism evidence="2 3">
    <name type="scientific">Streptosporangium roseum (strain ATCC 12428 / DSM 43021 / JCM 3005 / KCTC 9067 / NCIMB 10171 / NRRL 2505 / NI 9100)</name>
    <dbReference type="NCBI Taxonomy" id="479432"/>
    <lineage>
        <taxon>Bacteria</taxon>
        <taxon>Bacillati</taxon>
        <taxon>Actinomycetota</taxon>
        <taxon>Actinomycetes</taxon>
        <taxon>Streptosporangiales</taxon>
        <taxon>Streptosporangiaceae</taxon>
        <taxon>Streptosporangium</taxon>
    </lineage>
</organism>
<name>D2B4F1_STRRD</name>
<dbReference type="OrthoDB" id="2860165at2"/>
<gene>
    <name evidence="2" type="ordered locus">Sros_0614</name>
</gene>
<dbReference type="SUPFAM" id="SSF51735">
    <property type="entry name" value="NAD(P)-binding Rossmann-fold domains"/>
    <property type="match status" value="1"/>
</dbReference>
<dbReference type="PANTHER" id="PTHR47534">
    <property type="entry name" value="YALI0E05731P"/>
    <property type="match status" value="1"/>
</dbReference>
<evidence type="ECO:0000256" key="1">
    <source>
        <dbReference type="ARBA" id="ARBA00023002"/>
    </source>
</evidence>
<dbReference type="GO" id="GO:0016491">
    <property type="term" value="F:oxidoreductase activity"/>
    <property type="evidence" value="ECO:0007669"/>
    <property type="project" value="UniProtKB-KW"/>
</dbReference>
<dbReference type="Proteomes" id="UP000002029">
    <property type="component" value="Chromosome"/>
</dbReference>
<dbReference type="STRING" id="479432.Sros_0614"/>
<dbReference type="eggNOG" id="COG1028">
    <property type="taxonomic scope" value="Bacteria"/>
</dbReference>
<evidence type="ECO:0000313" key="2">
    <source>
        <dbReference type="EMBL" id="ACZ83637.1"/>
    </source>
</evidence>
<protein>
    <submittedName>
        <fullName evidence="2">Short-chain dehydrogenase/reductase SDR</fullName>
    </submittedName>
</protein>
<dbReference type="EMBL" id="CP001814">
    <property type="protein sequence ID" value="ACZ83637.1"/>
    <property type="molecule type" value="Genomic_DNA"/>
</dbReference>
<keyword evidence="3" id="KW-1185">Reference proteome</keyword>